<dbReference type="PANTHER" id="PTHR18964">
    <property type="entry name" value="ROK (REPRESSOR, ORF, KINASE) FAMILY"/>
    <property type="match status" value="1"/>
</dbReference>
<comment type="similarity">
    <text evidence="1">Belongs to the ROK (NagC/XylR) family.</text>
</comment>
<protein>
    <submittedName>
        <fullName evidence="2">ROK family protein</fullName>
    </submittedName>
</protein>
<gene>
    <name evidence="2" type="ORF">NG665_06410</name>
</gene>
<dbReference type="InterPro" id="IPR000600">
    <property type="entry name" value="ROK"/>
</dbReference>
<dbReference type="Proteomes" id="UP001056109">
    <property type="component" value="Chromosome"/>
</dbReference>
<dbReference type="EMBL" id="CP099547">
    <property type="protein sequence ID" value="USR79020.1"/>
    <property type="molecule type" value="Genomic_DNA"/>
</dbReference>
<keyword evidence="3" id="KW-1185">Reference proteome</keyword>
<dbReference type="PANTHER" id="PTHR18964:SF149">
    <property type="entry name" value="BIFUNCTIONAL UDP-N-ACETYLGLUCOSAMINE 2-EPIMERASE_N-ACETYLMANNOSAMINE KINASE"/>
    <property type="match status" value="1"/>
</dbReference>
<sequence length="347" mass="37488">MDQLISGRVIEEMPASTASTPGRPAVPLRLVARRFVGIGIEINVRYVAIRMVDLNGETLTEIIEEKNLAAIDPQTVLKKLDQRLIQLADSYCNAHTQLVGATIAVPGLVDTNRKLILRAPNLNWAEISLCNQMQFCQGMDNFQILNEANTAAVASTYSRPGKPSENKNFLYISGEFGVGGALMLDHKQVSGLHGWAGEFGHVCVDPAGPKCPCGSTGCLEQYLGRGALSRLAGFSQTVTMQTIREASATDPTARAAIETAGRALGKALTTIINITDVDHVIVGGTLAELIDDLRYYALDEIKNRLLSARWSLPVIEKSKEGRLAAVTGGAYLAFHDLLNNPAKYLDI</sequence>
<dbReference type="InterPro" id="IPR043129">
    <property type="entry name" value="ATPase_NBD"/>
</dbReference>
<name>A0ABY5AGQ6_9ACTO</name>
<dbReference type="Pfam" id="PF00480">
    <property type="entry name" value="ROK"/>
    <property type="match status" value="1"/>
</dbReference>
<dbReference type="Gene3D" id="3.30.420.40">
    <property type="match status" value="2"/>
</dbReference>
<proteinExistence type="inferred from homology"/>
<reference evidence="2" key="1">
    <citation type="submission" date="2022-06" db="EMBL/GenBank/DDBJ databases">
        <title>Complete Genome Sequence of Arcanobacterium pinnipediorum strain DSM 28752 isolated from a harbour seal.</title>
        <authorList>
            <person name="Borowiak M."/>
            <person name="Kreitlow A."/>
            <person name="Alssahen M."/>
            <person name="Malorny B."/>
            <person name="Laemmler C."/>
            <person name="Prenger-Berninghoff E."/>
            <person name="Siebert U."/>
            <person name="Ploetz M."/>
            <person name="Abdulmawjood A."/>
        </authorList>
    </citation>
    <scope>NUCLEOTIDE SEQUENCE</scope>
    <source>
        <strain evidence="2">DSM 28752</strain>
    </source>
</reference>
<dbReference type="RefSeq" id="WP_252672889.1">
    <property type="nucleotide sequence ID" value="NZ_CP099547.1"/>
</dbReference>
<evidence type="ECO:0000313" key="2">
    <source>
        <dbReference type="EMBL" id="USR79020.1"/>
    </source>
</evidence>
<evidence type="ECO:0000256" key="1">
    <source>
        <dbReference type="ARBA" id="ARBA00006479"/>
    </source>
</evidence>
<dbReference type="SUPFAM" id="SSF53067">
    <property type="entry name" value="Actin-like ATPase domain"/>
    <property type="match status" value="1"/>
</dbReference>
<organism evidence="2 3">
    <name type="scientific">Arcanobacterium pinnipediorum</name>
    <dbReference type="NCBI Taxonomy" id="1503041"/>
    <lineage>
        <taxon>Bacteria</taxon>
        <taxon>Bacillati</taxon>
        <taxon>Actinomycetota</taxon>
        <taxon>Actinomycetes</taxon>
        <taxon>Actinomycetales</taxon>
        <taxon>Actinomycetaceae</taxon>
        <taxon>Arcanobacterium</taxon>
    </lineage>
</organism>
<accession>A0ABY5AGQ6</accession>
<evidence type="ECO:0000313" key="3">
    <source>
        <dbReference type="Proteomes" id="UP001056109"/>
    </source>
</evidence>